<evidence type="ECO:0000256" key="1">
    <source>
        <dbReference type="SAM" id="MobiDB-lite"/>
    </source>
</evidence>
<dbReference type="eggNOG" id="COG3030">
    <property type="taxonomic scope" value="Bacteria"/>
</dbReference>
<dbReference type="NCBIfam" id="NF008528">
    <property type="entry name" value="PRK11463.1-2"/>
    <property type="match status" value="1"/>
</dbReference>
<accession>C7NHT0</accession>
<dbReference type="KEGG" id="kse:Ksed_14100"/>
<dbReference type="AlphaFoldDB" id="C7NHT0"/>
<feature type="transmembrane region" description="Helical" evidence="2">
    <location>
        <begin position="94"/>
        <end position="119"/>
    </location>
</feature>
<keyword evidence="2" id="KW-0472">Membrane</keyword>
<evidence type="ECO:0000313" key="4">
    <source>
        <dbReference type="Proteomes" id="UP000006666"/>
    </source>
</evidence>
<dbReference type="HOGENOM" id="CLU_085083_2_2_11"/>
<feature type="compositionally biased region" description="Pro residues" evidence="1">
    <location>
        <begin position="184"/>
        <end position="195"/>
    </location>
</feature>
<dbReference type="Pfam" id="PF04186">
    <property type="entry name" value="FxsA"/>
    <property type="match status" value="1"/>
</dbReference>
<feature type="compositionally biased region" description="Acidic residues" evidence="1">
    <location>
        <begin position="197"/>
        <end position="211"/>
    </location>
</feature>
<dbReference type="EMBL" id="CP001686">
    <property type="protein sequence ID" value="ACV06437.1"/>
    <property type="molecule type" value="Genomic_DNA"/>
</dbReference>
<dbReference type="GO" id="GO:0016020">
    <property type="term" value="C:membrane"/>
    <property type="evidence" value="ECO:0007669"/>
    <property type="project" value="InterPro"/>
</dbReference>
<feature type="transmembrane region" description="Helical" evidence="2">
    <location>
        <begin position="47"/>
        <end position="66"/>
    </location>
</feature>
<dbReference type="PANTHER" id="PTHR35335">
    <property type="entry name" value="UPF0716 PROTEIN FXSA"/>
    <property type="match status" value="1"/>
</dbReference>
<evidence type="ECO:0000256" key="2">
    <source>
        <dbReference type="SAM" id="Phobius"/>
    </source>
</evidence>
<name>C7NHT0_KYTSD</name>
<dbReference type="RefSeq" id="WP_015779382.1">
    <property type="nucleotide sequence ID" value="NC_013169.1"/>
</dbReference>
<keyword evidence="2" id="KW-0812">Transmembrane</keyword>
<dbReference type="InterPro" id="IPR007313">
    <property type="entry name" value="FxsA"/>
</dbReference>
<protein>
    <submittedName>
        <fullName evidence="3">Protein affecting phage T7 exclusion by the F plasmid</fullName>
    </submittedName>
</protein>
<feature type="region of interest" description="Disordered" evidence="1">
    <location>
        <begin position="153"/>
        <end position="211"/>
    </location>
</feature>
<dbReference type="Proteomes" id="UP000006666">
    <property type="component" value="Chromosome"/>
</dbReference>
<sequence length="211" mass="22643">MSPRAVHSGTRRRRRKPTWLVVLSALLLIMPMAEVAAILLVGRQLGAWWTIGLLVFWSALGAWIVTREGARTWKDLKHSLSTGHELSRQLTDAALVLVGGTLLLAPGFITDAMGLFLVLPFTRPITRRVLQRVVEKKLLGGLMVGGDPFGEHPMGFGGGFPGDFGEPGPADPGAPGPSGRGRQPEPPRSGRPGPTPGDDEVLEGEIIDDRP</sequence>
<proteinExistence type="predicted"/>
<gene>
    <name evidence="3" type="ordered locus">Ksed_14100</name>
</gene>
<reference evidence="3 4" key="1">
    <citation type="journal article" date="2009" name="Stand. Genomic Sci.">
        <title>Complete genome sequence of Kytococcus sedentarius type strain (541).</title>
        <authorList>
            <person name="Sims D."/>
            <person name="Brettin T."/>
            <person name="Detter J.C."/>
            <person name="Han C."/>
            <person name="Lapidus A."/>
            <person name="Copeland A."/>
            <person name="Glavina Del Rio T."/>
            <person name="Nolan M."/>
            <person name="Chen F."/>
            <person name="Lucas S."/>
            <person name="Tice H."/>
            <person name="Cheng J.F."/>
            <person name="Bruce D."/>
            <person name="Goodwin L."/>
            <person name="Pitluck S."/>
            <person name="Ovchinnikova G."/>
            <person name="Pati A."/>
            <person name="Ivanova N."/>
            <person name="Mavrommatis K."/>
            <person name="Chen A."/>
            <person name="Palaniappan K."/>
            <person name="D'haeseleer P."/>
            <person name="Chain P."/>
            <person name="Bristow J."/>
            <person name="Eisen J.A."/>
            <person name="Markowitz V."/>
            <person name="Hugenholtz P."/>
            <person name="Schneider S."/>
            <person name="Goker M."/>
            <person name="Pukall R."/>
            <person name="Kyrpides N.C."/>
            <person name="Klenk H.P."/>
        </authorList>
    </citation>
    <scope>NUCLEOTIDE SEQUENCE [LARGE SCALE GENOMIC DNA]</scope>
    <source>
        <strain evidence="4">ATCC 14392 / DSM 20547 / JCM 11482 / CCUG 33030 / NBRC 15357 / NCTC 11040 / CCM 314 / 541</strain>
    </source>
</reference>
<evidence type="ECO:0000313" key="3">
    <source>
        <dbReference type="EMBL" id="ACV06437.1"/>
    </source>
</evidence>
<keyword evidence="2" id="KW-1133">Transmembrane helix</keyword>
<dbReference type="PANTHER" id="PTHR35335:SF1">
    <property type="entry name" value="UPF0716 PROTEIN FXSA"/>
    <property type="match status" value="1"/>
</dbReference>
<dbReference type="STRING" id="478801.Ksed_14100"/>
<organism evidence="3 4">
    <name type="scientific">Kytococcus sedentarius (strain ATCC 14392 / DSM 20547 / JCM 11482 / CCUG 33030 / NBRC 15357 / NCTC 11040 / CCM 314 / 541)</name>
    <name type="common">Micrococcus sedentarius</name>
    <dbReference type="NCBI Taxonomy" id="478801"/>
    <lineage>
        <taxon>Bacteria</taxon>
        <taxon>Bacillati</taxon>
        <taxon>Actinomycetota</taxon>
        <taxon>Actinomycetes</taxon>
        <taxon>Micrococcales</taxon>
        <taxon>Kytococcaceae</taxon>
        <taxon>Kytococcus</taxon>
    </lineage>
</organism>
<keyword evidence="4" id="KW-1185">Reference proteome</keyword>